<feature type="domain" description="Peptidase M12A" evidence="7">
    <location>
        <begin position="94"/>
        <end position="292"/>
    </location>
</feature>
<dbReference type="PROSITE" id="PS51864">
    <property type="entry name" value="ASTACIN"/>
    <property type="match status" value="1"/>
</dbReference>
<sequence length="292" mass="33692">MFNFVIEIYFYFLYTVHNLFLAREVTMKHRLKAISFVCFSFFLSPLNADHIKKVTVADPISGSRFVEYEEIDGYAITEGDIILGKITDLNQHGAVITPMLGGSRWAGGIVPYEVAEDLPFRSKLAIYQAIEHWQKRSKIEFVALTTKNRLEYHDFLSFLRAEGTICASFVGRQGGKQIIELSPRCTTMNTVHEIGHALGMWHEQSRADRDYYIRIAWENIEEEHQYNFNQHLTDGKDYGDYDYQSIMHYGPYAFSKNGNPTITPLVDGIEIGQRNQLSEKDIEAINSMYTER</sequence>
<gene>
    <name evidence="8" type="primary">legP</name>
    <name evidence="8" type="ORF">TUM19329_35330</name>
</gene>
<protein>
    <submittedName>
        <fullName evidence="8">Peptidase</fullName>
    </submittedName>
</protein>
<keyword evidence="5 6" id="KW-0482">Metalloprotease</keyword>
<keyword evidence="9" id="KW-1185">Reference proteome</keyword>
<dbReference type="CDD" id="cd04280">
    <property type="entry name" value="ZnMc_astacin_like"/>
    <property type="match status" value="1"/>
</dbReference>
<keyword evidence="2 6" id="KW-0479">Metal-binding</keyword>
<comment type="caution">
    <text evidence="6">Lacks conserved residue(s) required for the propagation of feature annotation.</text>
</comment>
<dbReference type="EMBL" id="AP022839">
    <property type="protein sequence ID" value="BCA97172.1"/>
    <property type="molecule type" value="Genomic_DNA"/>
</dbReference>
<comment type="cofactor">
    <cofactor evidence="6">
        <name>Zn(2+)</name>
        <dbReference type="ChEBI" id="CHEBI:29105"/>
    </cofactor>
    <text evidence="6">Binds 1 zinc ion per subunit.</text>
</comment>
<feature type="binding site" evidence="6">
    <location>
        <position position="196"/>
    </location>
    <ligand>
        <name>Zn(2+)</name>
        <dbReference type="ChEBI" id="CHEBI:29105"/>
        <note>catalytic</note>
    </ligand>
</feature>
<dbReference type="InterPro" id="IPR006026">
    <property type="entry name" value="Peptidase_Metallo"/>
</dbReference>
<dbReference type="GO" id="GO:0008270">
    <property type="term" value="F:zinc ion binding"/>
    <property type="evidence" value="ECO:0007669"/>
    <property type="project" value="UniProtKB-UniRule"/>
</dbReference>
<keyword evidence="3 6" id="KW-0378">Hydrolase</keyword>
<evidence type="ECO:0000313" key="9">
    <source>
        <dbReference type="Proteomes" id="UP000502894"/>
    </source>
</evidence>
<evidence type="ECO:0000256" key="4">
    <source>
        <dbReference type="ARBA" id="ARBA00022833"/>
    </source>
</evidence>
<evidence type="ECO:0000256" key="6">
    <source>
        <dbReference type="PROSITE-ProRule" id="PRU01211"/>
    </source>
</evidence>
<dbReference type="InterPro" id="IPR024079">
    <property type="entry name" value="MetalloPept_cat_dom_sf"/>
</dbReference>
<evidence type="ECO:0000256" key="5">
    <source>
        <dbReference type="ARBA" id="ARBA00023049"/>
    </source>
</evidence>
<accession>A0A6F8TAT4</accession>
<evidence type="ECO:0000259" key="7">
    <source>
        <dbReference type="PROSITE" id="PS51864"/>
    </source>
</evidence>
<evidence type="ECO:0000256" key="1">
    <source>
        <dbReference type="ARBA" id="ARBA00022670"/>
    </source>
</evidence>
<dbReference type="PRINTS" id="PR00480">
    <property type="entry name" value="ASTACIN"/>
</dbReference>
<dbReference type="PANTHER" id="PTHR10127">
    <property type="entry name" value="DISCOIDIN, CUB, EGF, LAMININ , AND ZINC METALLOPROTEASE DOMAIN CONTAINING"/>
    <property type="match status" value="1"/>
</dbReference>
<evidence type="ECO:0000256" key="3">
    <source>
        <dbReference type="ARBA" id="ARBA00022801"/>
    </source>
</evidence>
<keyword evidence="1 6" id="KW-0645">Protease</keyword>
<dbReference type="SMART" id="SM00235">
    <property type="entry name" value="ZnMc"/>
    <property type="match status" value="1"/>
</dbReference>
<feature type="binding site" evidence="6">
    <location>
        <position position="202"/>
    </location>
    <ligand>
        <name>Zn(2+)</name>
        <dbReference type="ChEBI" id="CHEBI:29105"/>
        <note>catalytic</note>
    </ligand>
</feature>
<dbReference type="Proteomes" id="UP000502894">
    <property type="component" value="Chromosome"/>
</dbReference>
<proteinExistence type="predicted"/>
<keyword evidence="4 6" id="KW-0862">Zinc</keyword>
<dbReference type="Pfam" id="PF01400">
    <property type="entry name" value="Astacin"/>
    <property type="match status" value="1"/>
</dbReference>
<reference evidence="8" key="1">
    <citation type="journal article" date="2020" name="Microbiol. Resour. Announc.">
        <title>Complete Genome Sequence of Novel Psychrotolerant Legionella Strain TUM19329, Isolated from Antarctic Lake Sediment.</title>
        <authorList>
            <person name="Shimada S."/>
            <person name="Nakai R."/>
            <person name="Aoki K."/>
            <person name="Shimoeda N."/>
            <person name="Ohno G."/>
            <person name="Miyazaki Y."/>
            <person name="Kudoh S."/>
            <person name="Imura S."/>
            <person name="Watanabe K."/>
            <person name="Ishii Y."/>
            <person name="Tateda K."/>
        </authorList>
    </citation>
    <scope>NUCLEOTIDE SEQUENCE [LARGE SCALE GENOMIC DNA]</scope>
    <source>
        <strain evidence="8">TUM19329</strain>
    </source>
</reference>
<dbReference type="AlphaFoldDB" id="A0A6F8TAT4"/>
<evidence type="ECO:0000256" key="2">
    <source>
        <dbReference type="ARBA" id="ARBA00022723"/>
    </source>
</evidence>
<dbReference type="NCBIfam" id="NF045530">
    <property type="entry name" value="LegP"/>
    <property type="match status" value="1"/>
</dbReference>
<dbReference type="RefSeq" id="WP_275940996.1">
    <property type="nucleotide sequence ID" value="NZ_AP022839.1"/>
</dbReference>
<organism evidence="8 9">
    <name type="scientific">Legionella antarctica</name>
    <dbReference type="NCBI Taxonomy" id="2708020"/>
    <lineage>
        <taxon>Bacteria</taxon>
        <taxon>Pseudomonadati</taxon>
        <taxon>Pseudomonadota</taxon>
        <taxon>Gammaproteobacteria</taxon>
        <taxon>Legionellales</taxon>
        <taxon>Legionellaceae</taxon>
        <taxon>Legionella</taxon>
    </lineage>
</organism>
<dbReference type="GO" id="GO:0004222">
    <property type="term" value="F:metalloendopeptidase activity"/>
    <property type="evidence" value="ECO:0007669"/>
    <property type="project" value="UniProtKB-UniRule"/>
</dbReference>
<dbReference type="GO" id="GO:0006508">
    <property type="term" value="P:proteolysis"/>
    <property type="evidence" value="ECO:0007669"/>
    <property type="project" value="UniProtKB-KW"/>
</dbReference>
<dbReference type="InterPro" id="IPR034035">
    <property type="entry name" value="Astacin-like_dom"/>
</dbReference>
<dbReference type="KEGG" id="lant:TUM19329_35330"/>
<evidence type="ECO:0000313" key="8">
    <source>
        <dbReference type="EMBL" id="BCA97172.1"/>
    </source>
</evidence>
<name>A0A6F8TAT4_9GAMM</name>
<dbReference type="PANTHER" id="PTHR10127:SF780">
    <property type="entry name" value="METALLOENDOPEPTIDASE"/>
    <property type="match status" value="1"/>
</dbReference>
<feature type="binding site" evidence="6">
    <location>
        <position position="192"/>
    </location>
    <ligand>
        <name>Zn(2+)</name>
        <dbReference type="ChEBI" id="CHEBI:29105"/>
        <note>catalytic</note>
    </ligand>
</feature>
<dbReference type="InterPro" id="IPR001506">
    <property type="entry name" value="Peptidase_M12A"/>
</dbReference>
<dbReference type="SUPFAM" id="SSF55486">
    <property type="entry name" value="Metalloproteases ('zincins'), catalytic domain"/>
    <property type="match status" value="1"/>
</dbReference>
<feature type="active site" evidence="6">
    <location>
        <position position="193"/>
    </location>
</feature>
<dbReference type="Gene3D" id="3.40.390.10">
    <property type="entry name" value="Collagenase (Catalytic Domain)"/>
    <property type="match status" value="1"/>
</dbReference>